<sequence>MPSLRSTYARSILILNLFVALLTLAPKAVGLPGIRRLTGKENIASEAGSSNTAALLGEYNGIESEYFEEEAVQDKSQDKKIVGLPVLISKSISGFQRLFLEKVKPRYIQLAKPKAIKESKRRSPVPEGSPIPESRIRQLKTPEFSWAQDTLSQFRSLIEFAQNNQRDLKSKRKLPDFYDTLSKKLQAASISAVSLPEKIEGLDELIQIETKMKDLGPNIEQEVQKILDLLGQPEEKIKRIRIKSGSAASPLKKNRDIFTLFQLWGSNTIREMDITNPSSTIVNQLSEDLGLENQQARQLTTIHHSIKYHLTTIKGPVVTEEEYKNIVAEFDRIHKMYLQDVKKNQKAATKQLEELLAPFPFLYNQMDTADALFSDVLDTKKTSTTGQVSQKMTSSSNIDVFAELKKRLLEHKHKALNQSRRSAEEKINAAYAYHHRILDKKDGTQVSWKDVLDRIKLLHSVRADLFPEDDKAAQVEFLLNLYSPANSFGFDSQDEVKSLGLTSLKDLAELRAIVGRFRLATRQKWLCVQHLRTVSRIYADIDLPLFIKSVTETLKNSLPLQVFPAESTTLL</sequence>
<proteinExistence type="predicted"/>
<reference evidence="2" key="1">
    <citation type="submission" date="2013-11" db="EMBL/GenBank/DDBJ databases">
        <title>Genome sequence of the fusiform rust pathogen reveals effectors for host alternation and coevolution with pine.</title>
        <authorList>
            <consortium name="DOE Joint Genome Institute"/>
            <person name="Smith K."/>
            <person name="Pendleton A."/>
            <person name="Kubisiak T."/>
            <person name="Anderson C."/>
            <person name="Salamov A."/>
            <person name="Aerts A."/>
            <person name="Riley R."/>
            <person name="Clum A."/>
            <person name="Lindquist E."/>
            <person name="Ence D."/>
            <person name="Campbell M."/>
            <person name="Kronenberg Z."/>
            <person name="Feau N."/>
            <person name="Dhillon B."/>
            <person name="Hamelin R."/>
            <person name="Burleigh J."/>
            <person name="Smith J."/>
            <person name="Yandell M."/>
            <person name="Nelson C."/>
            <person name="Grigoriev I."/>
            <person name="Davis J."/>
        </authorList>
    </citation>
    <scope>NUCLEOTIDE SEQUENCE</scope>
    <source>
        <strain evidence="2">G11</strain>
    </source>
</reference>
<dbReference type="Proteomes" id="UP000886653">
    <property type="component" value="Unassembled WGS sequence"/>
</dbReference>
<feature type="signal peptide" evidence="1">
    <location>
        <begin position="1"/>
        <end position="30"/>
    </location>
</feature>
<organism evidence="2 3">
    <name type="scientific">Cronartium quercuum f. sp. fusiforme G11</name>
    <dbReference type="NCBI Taxonomy" id="708437"/>
    <lineage>
        <taxon>Eukaryota</taxon>
        <taxon>Fungi</taxon>
        <taxon>Dikarya</taxon>
        <taxon>Basidiomycota</taxon>
        <taxon>Pucciniomycotina</taxon>
        <taxon>Pucciniomycetes</taxon>
        <taxon>Pucciniales</taxon>
        <taxon>Coleosporiaceae</taxon>
        <taxon>Cronartium</taxon>
    </lineage>
</organism>
<feature type="chain" id="PRO_5040325913" evidence="1">
    <location>
        <begin position="31"/>
        <end position="571"/>
    </location>
</feature>
<dbReference type="AlphaFoldDB" id="A0A9P6TAU8"/>
<comment type="caution">
    <text evidence="2">The sequence shown here is derived from an EMBL/GenBank/DDBJ whole genome shotgun (WGS) entry which is preliminary data.</text>
</comment>
<keyword evidence="1" id="KW-0732">Signal</keyword>
<name>A0A9P6TAU8_9BASI</name>
<evidence type="ECO:0000256" key="1">
    <source>
        <dbReference type="SAM" id="SignalP"/>
    </source>
</evidence>
<dbReference type="EMBL" id="MU167274">
    <property type="protein sequence ID" value="KAG0145597.1"/>
    <property type="molecule type" value="Genomic_DNA"/>
</dbReference>
<accession>A0A9P6TAU8</accession>
<evidence type="ECO:0000313" key="3">
    <source>
        <dbReference type="Proteomes" id="UP000886653"/>
    </source>
</evidence>
<protein>
    <submittedName>
        <fullName evidence="2">Uncharacterized protein</fullName>
    </submittedName>
</protein>
<evidence type="ECO:0000313" key="2">
    <source>
        <dbReference type="EMBL" id="KAG0145597.1"/>
    </source>
</evidence>
<gene>
    <name evidence="2" type="ORF">CROQUDRAFT_107750</name>
</gene>
<keyword evidence="3" id="KW-1185">Reference proteome</keyword>